<evidence type="ECO:0000313" key="3">
    <source>
        <dbReference type="Proteomes" id="UP000309128"/>
    </source>
</evidence>
<sequence>MAAIAEPIAPPVHKMNPNARKKRPTLAPGGEAAIADAVRAEVRAAFLLWENALRRASAAVESDREALADEARRHRYYLDKTLGLPIAAKLRQEAAARGWDSGQTGGVR</sequence>
<comment type="caution">
    <text evidence="2">The sequence shown here is derived from an EMBL/GenBank/DDBJ whole genome shotgun (WGS) entry which is preliminary data.</text>
</comment>
<gene>
    <name evidence="2" type="ORF">ETD86_12940</name>
</gene>
<proteinExistence type="predicted"/>
<dbReference type="AlphaFoldDB" id="A0A5S4FMX0"/>
<evidence type="ECO:0000256" key="1">
    <source>
        <dbReference type="SAM" id="MobiDB-lite"/>
    </source>
</evidence>
<reference evidence="2 3" key="1">
    <citation type="submission" date="2019-05" db="EMBL/GenBank/DDBJ databases">
        <title>Draft genome sequence of Nonomuraea turkmeniaca DSM 43926.</title>
        <authorList>
            <person name="Saricaoglu S."/>
            <person name="Isik K."/>
        </authorList>
    </citation>
    <scope>NUCLEOTIDE SEQUENCE [LARGE SCALE GENOMIC DNA]</scope>
    <source>
        <strain evidence="2 3">DSM 43926</strain>
    </source>
</reference>
<dbReference type="Proteomes" id="UP000309128">
    <property type="component" value="Unassembled WGS sequence"/>
</dbReference>
<protein>
    <submittedName>
        <fullName evidence="2">Uncharacterized protein</fullName>
    </submittedName>
</protein>
<dbReference type="RefSeq" id="WP_138666376.1">
    <property type="nucleotide sequence ID" value="NZ_VCKY01000034.1"/>
</dbReference>
<feature type="region of interest" description="Disordered" evidence="1">
    <location>
        <begin position="1"/>
        <end position="27"/>
    </location>
</feature>
<evidence type="ECO:0000313" key="2">
    <source>
        <dbReference type="EMBL" id="TMR22068.1"/>
    </source>
</evidence>
<accession>A0A5S4FMX0</accession>
<dbReference type="EMBL" id="VCKY01000034">
    <property type="protein sequence ID" value="TMR22068.1"/>
    <property type="molecule type" value="Genomic_DNA"/>
</dbReference>
<keyword evidence="3" id="KW-1185">Reference proteome</keyword>
<name>A0A5S4FMX0_9ACTN</name>
<organism evidence="2 3">
    <name type="scientific">Nonomuraea turkmeniaca</name>
    <dbReference type="NCBI Taxonomy" id="103838"/>
    <lineage>
        <taxon>Bacteria</taxon>
        <taxon>Bacillati</taxon>
        <taxon>Actinomycetota</taxon>
        <taxon>Actinomycetes</taxon>
        <taxon>Streptosporangiales</taxon>
        <taxon>Streptosporangiaceae</taxon>
        <taxon>Nonomuraea</taxon>
    </lineage>
</organism>